<feature type="compositionally biased region" description="Basic residues" evidence="1">
    <location>
        <begin position="83"/>
        <end position="98"/>
    </location>
</feature>
<evidence type="ECO:0000313" key="3">
    <source>
        <dbReference type="Proteomes" id="UP000232323"/>
    </source>
</evidence>
<feature type="region of interest" description="Disordered" evidence="1">
    <location>
        <begin position="48"/>
        <end position="104"/>
    </location>
</feature>
<evidence type="ECO:0000256" key="1">
    <source>
        <dbReference type="SAM" id="MobiDB-lite"/>
    </source>
</evidence>
<keyword evidence="3" id="KW-1185">Reference proteome</keyword>
<gene>
    <name evidence="2" type="ORF">CEUSTIGMA_g7144.t1</name>
</gene>
<sequence length="132" mass="14506">MGKNNKKKLKSDDEFFELLTSSNAAGGWQTGPASAMDLDGKETAVLDLEDAQKHPEADGTASASSDMHIDRKMSKKLAVAKTSMKRGQRTKAQRLRKASKLEKAMGRAEKIGVRVDGTKARRLSKLSLKHMY</sequence>
<organism evidence="2 3">
    <name type="scientific">Chlamydomonas eustigma</name>
    <dbReference type="NCBI Taxonomy" id="1157962"/>
    <lineage>
        <taxon>Eukaryota</taxon>
        <taxon>Viridiplantae</taxon>
        <taxon>Chlorophyta</taxon>
        <taxon>core chlorophytes</taxon>
        <taxon>Chlorophyceae</taxon>
        <taxon>CS clade</taxon>
        <taxon>Chlamydomonadales</taxon>
        <taxon>Chlamydomonadaceae</taxon>
        <taxon>Chlamydomonas</taxon>
    </lineage>
</organism>
<dbReference type="AlphaFoldDB" id="A0A250X9D8"/>
<protein>
    <submittedName>
        <fullName evidence="2">Uncharacterized protein</fullName>
    </submittedName>
</protein>
<dbReference type="OrthoDB" id="536225at2759"/>
<comment type="caution">
    <text evidence="2">The sequence shown here is derived from an EMBL/GenBank/DDBJ whole genome shotgun (WGS) entry which is preliminary data.</text>
</comment>
<dbReference type="EMBL" id="BEGY01000045">
    <property type="protein sequence ID" value="GAX79703.1"/>
    <property type="molecule type" value="Genomic_DNA"/>
</dbReference>
<feature type="compositionally biased region" description="Basic and acidic residues" evidence="1">
    <location>
        <begin position="48"/>
        <end position="57"/>
    </location>
</feature>
<dbReference type="Proteomes" id="UP000232323">
    <property type="component" value="Unassembled WGS sequence"/>
</dbReference>
<name>A0A250X9D8_9CHLO</name>
<evidence type="ECO:0000313" key="2">
    <source>
        <dbReference type="EMBL" id="GAX79703.1"/>
    </source>
</evidence>
<proteinExistence type="predicted"/>
<reference evidence="2 3" key="1">
    <citation type="submission" date="2017-08" db="EMBL/GenBank/DDBJ databases">
        <title>Acidophilic green algal genome provides insights into adaptation to an acidic environment.</title>
        <authorList>
            <person name="Hirooka S."/>
            <person name="Hirose Y."/>
            <person name="Kanesaki Y."/>
            <person name="Higuchi S."/>
            <person name="Fujiwara T."/>
            <person name="Onuma R."/>
            <person name="Era A."/>
            <person name="Ohbayashi R."/>
            <person name="Uzuka A."/>
            <person name="Nozaki H."/>
            <person name="Yoshikawa H."/>
            <person name="Miyagishima S.Y."/>
        </authorList>
    </citation>
    <scope>NUCLEOTIDE SEQUENCE [LARGE SCALE GENOMIC DNA]</scope>
    <source>
        <strain evidence="2 3">NIES-2499</strain>
    </source>
</reference>
<accession>A0A250X9D8</accession>